<sequence length="1228" mass="135894">MMALPALSRATEEGWARHKETIIARYLGDDQTQDRTLSELAEVMRSDHGFTATSAQYTLKLKAWGARKNLALEEWKTVFEILDSLPPATKSRVVISGRVVDKNKISRARRYYEQQSRGVGNISALSSSSISTLAQEVHIEVQGLDGEWVLLPEMAAPSTGRIPDPSVADLSGEAPTAGNSVARNDDQAAHRNASSNIPAGDGHTTIEGLVFRATPPVPHNTAINVATGPDVDLDQSVPLEQTNEGIDMGFLETPNISSFHIDKSDSISLPDVSLMPPDCSGMNWDPSSAFDNEPVPITSFSLDSTPRSAMDPLWLPSGQSLSPWPMSASVGTGMGWTRYSYSPPTASPGHLVDPHSRTCMPQTGLWLPPSAAIAAILVKDMYTDAQNNSPFKTALSAAALADTFLFDMCPSVSITARARVSTRYSRTLNRLLSIETFFGEEFTEPPNNAAVKFSAEARLYSRLITSVVNKFAGVNKIPAAGILRFLSRHPTTRMSMEQFLSLSQSPVHKSLAENIFQAALEDDNVDVVRPTALSRAARAESFRVLRFLVTRSVDINKPFDAIDLSNALKSLIYSVDRKSTLDDDFLSLVEVLLIAGAVGEDSIEKALKHVDQRLAVRLIEKSASQSPQNLLLENDMLLNIIKYLDKADSTRLGILIIENCRKSGINWPRDQYPRHVTGALHQAAGRGYEELVGAFRDKETTDFASLMNALISRNKGRLLMLQETGVLRHLKPDQLSRAFIVALEAGNLSFANQILDIDPEFDFLYNESDVVSALAAALAYYFDDIAWKVLAILIGRLHDGSNLDLPMSIIIKERKLDFARAMIESSSTILELISQSTWESFIEWGDDLIINDVFRRAGVSPSALKVAVDGDRMDLFWGMLESCPKGHPGWAEAGKLAIEYENVQLLEDLFVHGTKPDDEELLYIALLRHPSMARPILEQYQKFCPQGRAGYGREAMEWIINYYPESSNFLDMFFEFGLVNKDILQGKPPVQKHLLLHAIRPRAIPYPKRFSKPTASTRAPPWLEIDKRPPQPCLIKRLLDFGSNPNMTMLIPYPFGRTTTALLEAIETENVEIIQLLIQNGAEVNKPVGQGIRWTPLQKAAELNNVEIVRLLLENDADTNAPPPKLAGATALQFAAIHGNCHMAMMLIQHGARLDVPPPVGPYGRWPLEGAAENGRIDMIKLLWDINNGPFHEAQCKRAIRLAERKGHMGCRDMINELMHDPFIEYGA</sequence>
<dbReference type="PANTHER" id="PTHR24171:SF8">
    <property type="entry name" value="BRCA1-ASSOCIATED RING DOMAIN PROTEIN 1"/>
    <property type="match status" value="1"/>
</dbReference>
<dbReference type="EMBL" id="RYZI01000203">
    <property type="protein sequence ID" value="RWA08384.1"/>
    <property type="molecule type" value="Genomic_DNA"/>
</dbReference>
<dbReference type="AlphaFoldDB" id="A0A439D1Q0"/>
<dbReference type="SMART" id="SM00248">
    <property type="entry name" value="ANK"/>
    <property type="match status" value="7"/>
</dbReference>
<keyword evidence="2 3" id="KW-0040">ANK repeat</keyword>
<proteinExistence type="predicted"/>
<feature type="repeat" description="ANK" evidence="3">
    <location>
        <begin position="1057"/>
        <end position="1085"/>
    </location>
</feature>
<dbReference type="Pfam" id="PF12796">
    <property type="entry name" value="Ank_2"/>
    <property type="match status" value="1"/>
</dbReference>
<dbReference type="GO" id="GO:0085020">
    <property type="term" value="P:protein K6-linked ubiquitination"/>
    <property type="evidence" value="ECO:0007669"/>
    <property type="project" value="TreeGrafter"/>
</dbReference>
<evidence type="ECO:0000313" key="7">
    <source>
        <dbReference type="Proteomes" id="UP000286045"/>
    </source>
</evidence>
<gene>
    <name evidence="6" type="ORF">EKO27_g6725</name>
</gene>
<dbReference type="PROSITE" id="PS50297">
    <property type="entry name" value="ANK_REP_REGION"/>
    <property type="match status" value="3"/>
</dbReference>
<dbReference type="PROSITE" id="PS50088">
    <property type="entry name" value="ANK_REPEAT"/>
    <property type="match status" value="3"/>
</dbReference>
<evidence type="ECO:0000256" key="2">
    <source>
        <dbReference type="ARBA" id="ARBA00023043"/>
    </source>
</evidence>
<keyword evidence="1" id="KW-0677">Repeat</keyword>
<dbReference type="Pfam" id="PF14420">
    <property type="entry name" value="Clr5"/>
    <property type="match status" value="1"/>
</dbReference>
<feature type="region of interest" description="Disordered" evidence="4">
    <location>
        <begin position="177"/>
        <end position="201"/>
    </location>
</feature>
<dbReference type="STRING" id="363999.A0A439D1Q0"/>
<accession>A0A439D1Q0</accession>
<dbReference type="InterPro" id="IPR002110">
    <property type="entry name" value="Ankyrin_rpt"/>
</dbReference>
<feature type="repeat" description="ANK" evidence="3">
    <location>
        <begin position="1127"/>
        <end position="1159"/>
    </location>
</feature>
<dbReference type="SUPFAM" id="SSF48403">
    <property type="entry name" value="Ankyrin repeat"/>
    <property type="match status" value="1"/>
</dbReference>
<dbReference type="GO" id="GO:0004842">
    <property type="term" value="F:ubiquitin-protein transferase activity"/>
    <property type="evidence" value="ECO:0007669"/>
    <property type="project" value="TreeGrafter"/>
</dbReference>
<evidence type="ECO:0000256" key="3">
    <source>
        <dbReference type="PROSITE-ProRule" id="PRU00023"/>
    </source>
</evidence>
<dbReference type="InterPro" id="IPR025676">
    <property type="entry name" value="Clr5_dom"/>
</dbReference>
<evidence type="ECO:0000259" key="5">
    <source>
        <dbReference type="Pfam" id="PF14420"/>
    </source>
</evidence>
<protein>
    <recommendedName>
        <fullName evidence="5">Clr5 domain-containing protein</fullName>
    </recommendedName>
</protein>
<feature type="repeat" description="ANK" evidence="3">
    <location>
        <begin position="1092"/>
        <end position="1124"/>
    </location>
</feature>
<dbReference type="Proteomes" id="UP000286045">
    <property type="component" value="Unassembled WGS sequence"/>
</dbReference>
<evidence type="ECO:0000313" key="6">
    <source>
        <dbReference type="EMBL" id="RWA08384.1"/>
    </source>
</evidence>
<name>A0A439D1Q0_9PEZI</name>
<evidence type="ECO:0000256" key="4">
    <source>
        <dbReference type="SAM" id="MobiDB-lite"/>
    </source>
</evidence>
<organism evidence="6 7">
    <name type="scientific">Xylaria grammica</name>
    <dbReference type="NCBI Taxonomy" id="363999"/>
    <lineage>
        <taxon>Eukaryota</taxon>
        <taxon>Fungi</taxon>
        <taxon>Dikarya</taxon>
        <taxon>Ascomycota</taxon>
        <taxon>Pezizomycotina</taxon>
        <taxon>Sordariomycetes</taxon>
        <taxon>Xylariomycetidae</taxon>
        <taxon>Xylariales</taxon>
        <taxon>Xylariaceae</taxon>
        <taxon>Xylaria</taxon>
    </lineage>
</organism>
<evidence type="ECO:0000256" key="1">
    <source>
        <dbReference type="ARBA" id="ARBA00022737"/>
    </source>
</evidence>
<dbReference type="Gene3D" id="1.25.40.20">
    <property type="entry name" value="Ankyrin repeat-containing domain"/>
    <property type="match status" value="1"/>
</dbReference>
<keyword evidence="7" id="KW-1185">Reference proteome</keyword>
<comment type="caution">
    <text evidence="6">The sequence shown here is derived from an EMBL/GenBank/DDBJ whole genome shotgun (WGS) entry which is preliminary data.</text>
</comment>
<dbReference type="PANTHER" id="PTHR24171">
    <property type="entry name" value="ANKYRIN REPEAT DOMAIN-CONTAINING PROTEIN 39-RELATED"/>
    <property type="match status" value="1"/>
</dbReference>
<feature type="domain" description="Clr5" evidence="5">
    <location>
        <begin position="12"/>
        <end position="68"/>
    </location>
</feature>
<reference evidence="6 7" key="1">
    <citation type="submission" date="2018-12" db="EMBL/GenBank/DDBJ databases">
        <title>Draft genome sequence of Xylaria grammica IHI A82.</title>
        <authorList>
            <person name="Buettner E."/>
            <person name="Kellner H."/>
        </authorList>
    </citation>
    <scope>NUCLEOTIDE SEQUENCE [LARGE SCALE GENOMIC DNA]</scope>
    <source>
        <strain evidence="6 7">IHI A82</strain>
    </source>
</reference>
<dbReference type="InterPro" id="IPR036770">
    <property type="entry name" value="Ankyrin_rpt-contain_sf"/>
</dbReference>